<evidence type="ECO:0000256" key="1">
    <source>
        <dbReference type="SAM" id="MobiDB-lite"/>
    </source>
</evidence>
<feature type="region of interest" description="Disordered" evidence="1">
    <location>
        <begin position="100"/>
        <end position="126"/>
    </location>
</feature>
<dbReference type="AlphaFoldDB" id="A0A7R9ASQ3"/>
<organism evidence="2">
    <name type="scientific">Timema shepardi</name>
    <name type="common">Walking stick</name>
    <dbReference type="NCBI Taxonomy" id="629360"/>
    <lineage>
        <taxon>Eukaryota</taxon>
        <taxon>Metazoa</taxon>
        <taxon>Ecdysozoa</taxon>
        <taxon>Arthropoda</taxon>
        <taxon>Hexapoda</taxon>
        <taxon>Insecta</taxon>
        <taxon>Pterygota</taxon>
        <taxon>Neoptera</taxon>
        <taxon>Polyneoptera</taxon>
        <taxon>Phasmatodea</taxon>
        <taxon>Timematodea</taxon>
        <taxon>Timematoidea</taxon>
        <taxon>Timematidae</taxon>
        <taxon>Timema</taxon>
    </lineage>
</organism>
<protein>
    <submittedName>
        <fullName evidence="2">Uncharacterized protein</fullName>
    </submittedName>
</protein>
<name>A0A7R9ASQ3_TIMSH</name>
<gene>
    <name evidence="2" type="ORF">TSIB3V08_LOCUS4094</name>
</gene>
<proteinExistence type="predicted"/>
<sequence>MEEPMLILHKTAMARGSCRALVPKHEQNFCGGRTPLFLRVVNSQLAQHSGGLLSLDSTRRMLALCEESEWNRTLRANETGHSERMKQDTQSEWNRTLRANETGHSERMEQDTQSEWNRTLRANGKH</sequence>
<evidence type="ECO:0000313" key="2">
    <source>
        <dbReference type="EMBL" id="CAD7259900.1"/>
    </source>
</evidence>
<feature type="compositionally biased region" description="Basic and acidic residues" evidence="1">
    <location>
        <begin position="101"/>
        <end position="110"/>
    </location>
</feature>
<accession>A0A7R9ASQ3</accession>
<reference evidence="2" key="1">
    <citation type="submission" date="2020-11" db="EMBL/GenBank/DDBJ databases">
        <authorList>
            <person name="Tran Van P."/>
        </authorList>
    </citation>
    <scope>NUCLEOTIDE SEQUENCE</scope>
</reference>
<dbReference type="EMBL" id="OC001430">
    <property type="protein sequence ID" value="CAD7259900.1"/>
    <property type="molecule type" value="Genomic_DNA"/>
</dbReference>